<evidence type="ECO:0000313" key="1">
    <source>
        <dbReference type="EMBL" id="KAJ5225495.1"/>
    </source>
</evidence>
<keyword evidence="2" id="KW-1185">Reference proteome</keyword>
<dbReference type="Proteomes" id="UP001150941">
    <property type="component" value="Unassembled WGS sequence"/>
</dbReference>
<organism evidence="1 2">
    <name type="scientific">Penicillium chermesinum</name>
    <dbReference type="NCBI Taxonomy" id="63820"/>
    <lineage>
        <taxon>Eukaryota</taxon>
        <taxon>Fungi</taxon>
        <taxon>Dikarya</taxon>
        <taxon>Ascomycota</taxon>
        <taxon>Pezizomycotina</taxon>
        <taxon>Eurotiomycetes</taxon>
        <taxon>Eurotiomycetidae</taxon>
        <taxon>Eurotiales</taxon>
        <taxon>Aspergillaceae</taxon>
        <taxon>Penicillium</taxon>
    </lineage>
</organism>
<evidence type="ECO:0000313" key="2">
    <source>
        <dbReference type="Proteomes" id="UP001150941"/>
    </source>
</evidence>
<dbReference type="RefSeq" id="XP_058328906.1">
    <property type="nucleotide sequence ID" value="XM_058476016.1"/>
</dbReference>
<name>A0A9W9NSQ9_9EURO</name>
<accession>A0A9W9NSQ9</accession>
<reference evidence="1" key="1">
    <citation type="submission" date="2022-11" db="EMBL/GenBank/DDBJ databases">
        <authorList>
            <person name="Petersen C."/>
        </authorList>
    </citation>
    <scope>NUCLEOTIDE SEQUENCE</scope>
    <source>
        <strain evidence="1">IBT 19713</strain>
    </source>
</reference>
<dbReference type="GeneID" id="83203319"/>
<protein>
    <submittedName>
        <fullName evidence="1">Uncharacterized protein</fullName>
    </submittedName>
</protein>
<proteinExistence type="predicted"/>
<reference evidence="1" key="2">
    <citation type="journal article" date="2023" name="IMA Fungus">
        <title>Comparative genomic study of the Penicillium genus elucidates a diverse pangenome and 15 lateral gene transfer events.</title>
        <authorList>
            <person name="Petersen C."/>
            <person name="Sorensen T."/>
            <person name="Nielsen M.R."/>
            <person name="Sondergaard T.E."/>
            <person name="Sorensen J.L."/>
            <person name="Fitzpatrick D.A."/>
            <person name="Frisvad J.C."/>
            <person name="Nielsen K.L."/>
        </authorList>
    </citation>
    <scope>NUCLEOTIDE SEQUENCE</scope>
    <source>
        <strain evidence="1">IBT 19713</strain>
    </source>
</reference>
<sequence length="69" mass="7287">MYGVPIVPVPGAGPVDCSRISGLQDMASKSSFSSPSCGLDFRVLPQRNSITRLVLLVRLDPVPSAIGLF</sequence>
<gene>
    <name evidence="1" type="ORF">N7468_006720</name>
</gene>
<dbReference type="AlphaFoldDB" id="A0A9W9NSQ9"/>
<comment type="caution">
    <text evidence="1">The sequence shown here is derived from an EMBL/GenBank/DDBJ whole genome shotgun (WGS) entry which is preliminary data.</text>
</comment>
<dbReference type="EMBL" id="JAPQKS010000005">
    <property type="protein sequence ID" value="KAJ5225495.1"/>
    <property type="molecule type" value="Genomic_DNA"/>
</dbReference>